<dbReference type="UniPathway" id="UPA00917"/>
<dbReference type="OrthoDB" id="6115526at2"/>
<accession>A0A369C387</accession>
<evidence type="ECO:0000256" key="4">
    <source>
        <dbReference type="SAM" id="MobiDB-lite"/>
    </source>
</evidence>
<gene>
    <name evidence="5" type="ORF">DFQ59_107105</name>
</gene>
<organism evidence="5 6">
    <name type="scientific">Thioalbus denitrificans</name>
    <dbReference type="NCBI Taxonomy" id="547122"/>
    <lineage>
        <taxon>Bacteria</taxon>
        <taxon>Pseudomonadati</taxon>
        <taxon>Pseudomonadota</taxon>
        <taxon>Gammaproteobacteria</taxon>
        <taxon>Chromatiales</taxon>
        <taxon>Ectothiorhodospiraceae</taxon>
        <taxon>Thioalbus</taxon>
    </lineage>
</organism>
<protein>
    <recommendedName>
        <fullName evidence="2">Poly(3-hydroxyalkanoate) polymerase subunit PhaE</fullName>
    </recommendedName>
</protein>
<evidence type="ECO:0000256" key="3">
    <source>
        <dbReference type="ARBA" id="ARBA00022752"/>
    </source>
</evidence>
<dbReference type="GO" id="GO:0042619">
    <property type="term" value="P:poly-hydroxybutyrate biosynthetic process"/>
    <property type="evidence" value="ECO:0007669"/>
    <property type="project" value="UniProtKB-KW"/>
</dbReference>
<dbReference type="Pfam" id="PF09712">
    <property type="entry name" value="PHA_synth_III_E"/>
    <property type="match status" value="1"/>
</dbReference>
<evidence type="ECO:0000313" key="5">
    <source>
        <dbReference type="EMBL" id="RCX28359.1"/>
    </source>
</evidence>
<comment type="caution">
    <text evidence="5">The sequence shown here is derived from an EMBL/GenBank/DDBJ whole genome shotgun (WGS) entry which is preliminary data.</text>
</comment>
<dbReference type="AlphaFoldDB" id="A0A369C387"/>
<feature type="compositionally biased region" description="Low complexity" evidence="4">
    <location>
        <begin position="357"/>
        <end position="371"/>
    </location>
</feature>
<evidence type="ECO:0000256" key="2">
    <source>
        <dbReference type="ARBA" id="ARBA00019066"/>
    </source>
</evidence>
<reference evidence="5 6" key="1">
    <citation type="submission" date="2018-07" db="EMBL/GenBank/DDBJ databases">
        <title>Genomic Encyclopedia of Type Strains, Phase IV (KMG-IV): sequencing the most valuable type-strain genomes for metagenomic binning, comparative biology and taxonomic classification.</title>
        <authorList>
            <person name="Goeker M."/>
        </authorList>
    </citation>
    <scope>NUCLEOTIDE SEQUENCE [LARGE SCALE GENOMIC DNA]</scope>
    <source>
        <strain evidence="5 6">DSM 26407</strain>
    </source>
</reference>
<comment type="pathway">
    <text evidence="1">Biopolymer metabolism; poly-(R)-3-hydroxybutanoate biosynthesis.</text>
</comment>
<dbReference type="InterPro" id="IPR010123">
    <property type="entry name" value="PHA_synth_III_E"/>
</dbReference>
<sequence length="371" mass="40731">MADGNERDKGPGRDWAEAQRKYWDAWLELSRQAPEGSQPWQQALEGMLKFMGPPAGAGTTGSEVSDRLLEQGRAFFQFGDEMMGLLRRMQSAAQAGEAWQARFGQGLETLREGFGKAGEQAAGAAQGALAFWGLPLDTWRRVSSAFSTLPGDFLGGLKNEGVSHLHAGVERSLSAPALGYTREWQEQAQHGARLWLDYQKAQQDYAELLGHVNSAALERLMARLEKMAEAGEQVDNLRGVYDLWVDASEEAYAEVVATTGYAERHGRMVNALMAWKHHAQLMSEEFTTAANLPGKREMDTAHRRIQALRREVNELRETVAMLQARPGAGGAPAEQPAVKSTRTRPAEKKAAPRRKGAAAAARSTASRKTDK</sequence>
<name>A0A369C387_9GAMM</name>
<dbReference type="RefSeq" id="WP_114280297.1">
    <property type="nucleotide sequence ID" value="NZ_QPJY01000007.1"/>
</dbReference>
<evidence type="ECO:0000256" key="1">
    <source>
        <dbReference type="ARBA" id="ARBA00004683"/>
    </source>
</evidence>
<dbReference type="NCBIfam" id="TIGR01834">
    <property type="entry name" value="PHA_synth_III_E"/>
    <property type="match status" value="1"/>
</dbReference>
<proteinExistence type="predicted"/>
<keyword evidence="6" id="KW-1185">Reference proteome</keyword>
<dbReference type="EMBL" id="QPJY01000007">
    <property type="protein sequence ID" value="RCX28359.1"/>
    <property type="molecule type" value="Genomic_DNA"/>
</dbReference>
<keyword evidence="3" id="KW-0583">PHB biosynthesis</keyword>
<evidence type="ECO:0000313" key="6">
    <source>
        <dbReference type="Proteomes" id="UP000252707"/>
    </source>
</evidence>
<dbReference type="Proteomes" id="UP000252707">
    <property type="component" value="Unassembled WGS sequence"/>
</dbReference>
<feature type="region of interest" description="Disordered" evidence="4">
    <location>
        <begin position="322"/>
        <end position="371"/>
    </location>
</feature>